<proteinExistence type="predicted"/>
<accession>A0ABP7EE18</accession>
<name>A0ABP7EE18_9STAP</name>
<evidence type="ECO:0000313" key="3">
    <source>
        <dbReference type="Proteomes" id="UP001500920"/>
    </source>
</evidence>
<dbReference type="RefSeq" id="WP_344700920.1">
    <property type="nucleotide sequence ID" value="NZ_BAABCK010000012.1"/>
</dbReference>
<organism evidence="2 3">
    <name type="scientific">Salinicoccus jeotgali</name>
    <dbReference type="NCBI Taxonomy" id="381634"/>
    <lineage>
        <taxon>Bacteria</taxon>
        <taxon>Bacillati</taxon>
        <taxon>Bacillota</taxon>
        <taxon>Bacilli</taxon>
        <taxon>Bacillales</taxon>
        <taxon>Staphylococcaceae</taxon>
        <taxon>Salinicoccus</taxon>
    </lineage>
</organism>
<feature type="chain" id="PRO_5045156547" description="DUF4825 domain-containing protein" evidence="1">
    <location>
        <begin position="24"/>
        <end position="144"/>
    </location>
</feature>
<reference evidence="3" key="1">
    <citation type="journal article" date="2019" name="Int. J. Syst. Evol. Microbiol.">
        <title>The Global Catalogue of Microorganisms (GCM) 10K type strain sequencing project: providing services to taxonomists for standard genome sequencing and annotation.</title>
        <authorList>
            <consortium name="The Broad Institute Genomics Platform"/>
            <consortium name="The Broad Institute Genome Sequencing Center for Infectious Disease"/>
            <person name="Wu L."/>
            <person name="Ma J."/>
        </authorList>
    </citation>
    <scope>NUCLEOTIDE SEQUENCE [LARGE SCALE GENOMIC DNA]</scope>
    <source>
        <strain evidence="3">JCM 16981</strain>
    </source>
</reference>
<keyword evidence="3" id="KW-1185">Reference proteome</keyword>
<comment type="caution">
    <text evidence="2">The sequence shown here is derived from an EMBL/GenBank/DDBJ whole genome shotgun (WGS) entry which is preliminary data.</text>
</comment>
<dbReference type="Proteomes" id="UP001500920">
    <property type="component" value="Unassembled WGS sequence"/>
</dbReference>
<evidence type="ECO:0000313" key="2">
    <source>
        <dbReference type="EMBL" id="GAA3716714.1"/>
    </source>
</evidence>
<feature type="signal peptide" evidence="1">
    <location>
        <begin position="1"/>
        <end position="23"/>
    </location>
</feature>
<sequence length="144" mass="16112">MKNLAIILTLLASCLLTGCGNEADELSGRSFNLIYPTTLPSGQSNHQGLTVLTFKEGTVETPYMKDAEGKYALEEDELKVVFQEDSQKLNIIFEDFDASTKNYSTYSAIIEQAELKTSSDQKARGLSKLKQIFKVDFPVEFLER</sequence>
<gene>
    <name evidence="2" type="ORF">GCM10022378_03670</name>
</gene>
<evidence type="ECO:0000256" key="1">
    <source>
        <dbReference type="SAM" id="SignalP"/>
    </source>
</evidence>
<evidence type="ECO:0008006" key="4">
    <source>
        <dbReference type="Google" id="ProtNLM"/>
    </source>
</evidence>
<dbReference type="PROSITE" id="PS51257">
    <property type="entry name" value="PROKAR_LIPOPROTEIN"/>
    <property type="match status" value="1"/>
</dbReference>
<dbReference type="EMBL" id="BAABCK010000012">
    <property type="protein sequence ID" value="GAA3716714.1"/>
    <property type="molecule type" value="Genomic_DNA"/>
</dbReference>
<protein>
    <recommendedName>
        <fullName evidence="4">DUF4825 domain-containing protein</fullName>
    </recommendedName>
</protein>
<keyword evidence="1" id="KW-0732">Signal</keyword>